<dbReference type="EC" id="2.4.2.31" evidence="10"/>
<dbReference type="Gene3D" id="3.90.176.10">
    <property type="entry name" value="Toxin ADP-ribosyltransferase, Chain A, domain 1"/>
    <property type="match status" value="1"/>
</dbReference>
<keyword evidence="13" id="KW-1185">Reference proteome</keyword>
<evidence type="ECO:0000256" key="2">
    <source>
        <dbReference type="ARBA" id="ARBA00009558"/>
    </source>
</evidence>
<dbReference type="GO" id="GO:0106274">
    <property type="term" value="F:NAD+-protein-arginine ADP-ribosyltransferase activity"/>
    <property type="evidence" value="ECO:0007669"/>
    <property type="project" value="UniProtKB-EC"/>
</dbReference>
<sequence>MKTFNVTLSNNKTKTTKTITVIDQMTLTNSNITIIDNILSFLPNSESSPIESFSNTVSISPRSSLRLALQAHQELGSGWKNHSRYSLRLALKSSDSSVSASASSAASVSLPPPSNSKSKSKSKPRSQSRKRAASKKATSCPRFVRTACAAVTAKFQKLLCCRRHKEFRKRFTKNQERRQKFKNYEFAKALETYTTNEYRKINEALRSGTVDSQEEGLQRTIKDAIMAFKIGLRWGELKVCNSKKTLFRGSGSLPFVPQVGATMSDEGFYSTSLHKSIAVDFLAKQKVDEARYLFVLTSHCNGVNVKQFSRCKKEEEVLFAPSTLFRIASVAPGHIEAGVEGTITRVELHEMV</sequence>
<dbReference type="GO" id="GO:0090729">
    <property type="term" value="F:toxin activity"/>
    <property type="evidence" value="ECO:0007669"/>
    <property type="project" value="UniProtKB-KW"/>
</dbReference>
<evidence type="ECO:0000256" key="9">
    <source>
        <dbReference type="ARBA" id="ARBA00047597"/>
    </source>
</evidence>
<dbReference type="PANTHER" id="PTHR10339">
    <property type="entry name" value="ADP-RIBOSYLTRANSFERASE"/>
    <property type="match status" value="1"/>
</dbReference>
<dbReference type="GO" id="GO:0016779">
    <property type="term" value="F:nucleotidyltransferase activity"/>
    <property type="evidence" value="ECO:0007669"/>
    <property type="project" value="UniProtKB-KW"/>
</dbReference>
<evidence type="ECO:0000256" key="5">
    <source>
        <dbReference type="ARBA" id="ARBA00022676"/>
    </source>
</evidence>
<dbReference type="AlphaFoldDB" id="A0AAD2JHL7"/>
<feature type="compositionally biased region" description="Basic residues" evidence="11">
    <location>
        <begin position="118"/>
        <end position="134"/>
    </location>
</feature>
<evidence type="ECO:0000313" key="12">
    <source>
        <dbReference type="EMBL" id="CAJ1950812.1"/>
    </source>
</evidence>
<keyword evidence="3" id="KW-0964">Secreted</keyword>
<proteinExistence type="inferred from homology"/>
<evidence type="ECO:0000256" key="10">
    <source>
        <dbReference type="RuleBase" id="RU361228"/>
    </source>
</evidence>
<feature type="region of interest" description="Disordered" evidence="11">
    <location>
        <begin position="103"/>
        <end position="136"/>
    </location>
</feature>
<protein>
    <recommendedName>
        <fullName evidence="10">NAD(P)(+)--arginine ADP-ribosyltransferase</fullName>
        <ecNumber evidence="10">2.4.2.31</ecNumber>
    </recommendedName>
    <alternativeName>
        <fullName evidence="10">Mono(ADP-ribosyl)transferase</fullName>
    </alternativeName>
</protein>
<keyword evidence="10" id="KW-0520">NAD</keyword>
<evidence type="ECO:0000256" key="1">
    <source>
        <dbReference type="ARBA" id="ARBA00004613"/>
    </source>
</evidence>
<dbReference type="InterPro" id="IPR050999">
    <property type="entry name" value="ADP-ribosyltransferase_ARG"/>
</dbReference>
<dbReference type="PANTHER" id="PTHR10339:SF25">
    <property type="entry name" value="SECRETED EXOENZYME S"/>
    <property type="match status" value="1"/>
</dbReference>
<dbReference type="GO" id="GO:0005576">
    <property type="term" value="C:extracellular region"/>
    <property type="evidence" value="ECO:0007669"/>
    <property type="project" value="UniProtKB-SubCell"/>
</dbReference>
<keyword evidence="8" id="KW-0843">Virulence</keyword>
<gene>
    <name evidence="12" type="ORF">CYCCA115_LOCUS12769</name>
</gene>
<dbReference type="EMBL" id="CAKOGP040001770">
    <property type="protein sequence ID" value="CAJ1950812.1"/>
    <property type="molecule type" value="Genomic_DNA"/>
</dbReference>
<evidence type="ECO:0000313" key="13">
    <source>
        <dbReference type="Proteomes" id="UP001295423"/>
    </source>
</evidence>
<dbReference type="Proteomes" id="UP001295423">
    <property type="component" value="Unassembled WGS sequence"/>
</dbReference>
<keyword evidence="6 10" id="KW-0808">Transferase</keyword>
<keyword evidence="4" id="KW-0800">Toxin</keyword>
<keyword evidence="10" id="KW-0521">NADP</keyword>
<comment type="catalytic activity">
    <reaction evidence="9 10">
        <text>L-arginyl-[protein] + NAD(+) = N(omega)-(ADP-D-ribosyl)-L-arginyl-[protein] + nicotinamide + H(+)</text>
        <dbReference type="Rhea" id="RHEA:19149"/>
        <dbReference type="Rhea" id="RHEA-COMP:10532"/>
        <dbReference type="Rhea" id="RHEA-COMP:15087"/>
        <dbReference type="ChEBI" id="CHEBI:15378"/>
        <dbReference type="ChEBI" id="CHEBI:17154"/>
        <dbReference type="ChEBI" id="CHEBI:29965"/>
        <dbReference type="ChEBI" id="CHEBI:57540"/>
        <dbReference type="ChEBI" id="CHEBI:142554"/>
        <dbReference type="EC" id="2.4.2.31"/>
    </reaction>
</comment>
<dbReference type="InterPro" id="IPR000768">
    <property type="entry name" value="ART"/>
</dbReference>
<dbReference type="GO" id="GO:0003950">
    <property type="term" value="F:NAD+ poly-ADP-ribosyltransferase activity"/>
    <property type="evidence" value="ECO:0007669"/>
    <property type="project" value="TreeGrafter"/>
</dbReference>
<keyword evidence="7" id="KW-0548">Nucleotidyltransferase</keyword>
<name>A0AAD2JHL7_9STRA</name>
<evidence type="ECO:0000256" key="3">
    <source>
        <dbReference type="ARBA" id="ARBA00022525"/>
    </source>
</evidence>
<evidence type="ECO:0000256" key="8">
    <source>
        <dbReference type="ARBA" id="ARBA00023026"/>
    </source>
</evidence>
<keyword evidence="5 10" id="KW-0328">Glycosyltransferase</keyword>
<comment type="caution">
    <text evidence="12">The sequence shown here is derived from an EMBL/GenBank/DDBJ whole genome shotgun (WGS) entry which is preliminary data.</text>
</comment>
<reference evidence="12" key="1">
    <citation type="submission" date="2023-08" db="EMBL/GenBank/DDBJ databases">
        <authorList>
            <person name="Audoor S."/>
            <person name="Bilcke G."/>
        </authorList>
    </citation>
    <scope>NUCLEOTIDE SEQUENCE</scope>
</reference>
<evidence type="ECO:0000256" key="6">
    <source>
        <dbReference type="ARBA" id="ARBA00022679"/>
    </source>
</evidence>
<accession>A0AAD2JHL7</accession>
<dbReference type="SUPFAM" id="SSF56399">
    <property type="entry name" value="ADP-ribosylation"/>
    <property type="match status" value="1"/>
</dbReference>
<dbReference type="PROSITE" id="PS51996">
    <property type="entry name" value="TR_MART"/>
    <property type="match status" value="1"/>
</dbReference>
<organism evidence="12 13">
    <name type="scientific">Cylindrotheca closterium</name>
    <dbReference type="NCBI Taxonomy" id="2856"/>
    <lineage>
        <taxon>Eukaryota</taxon>
        <taxon>Sar</taxon>
        <taxon>Stramenopiles</taxon>
        <taxon>Ochrophyta</taxon>
        <taxon>Bacillariophyta</taxon>
        <taxon>Bacillariophyceae</taxon>
        <taxon>Bacillariophycidae</taxon>
        <taxon>Bacillariales</taxon>
        <taxon>Bacillariaceae</taxon>
        <taxon>Cylindrotheca</taxon>
    </lineage>
</organism>
<comment type="similarity">
    <text evidence="2 10">Belongs to the Arg-specific ADP-ribosyltransferase family.</text>
</comment>
<evidence type="ECO:0000256" key="4">
    <source>
        <dbReference type="ARBA" id="ARBA00022656"/>
    </source>
</evidence>
<comment type="subcellular location">
    <subcellularLocation>
        <location evidence="1">Secreted</location>
    </subcellularLocation>
</comment>
<evidence type="ECO:0000256" key="7">
    <source>
        <dbReference type="ARBA" id="ARBA00022695"/>
    </source>
</evidence>
<dbReference type="Pfam" id="PF01129">
    <property type="entry name" value="ART"/>
    <property type="match status" value="1"/>
</dbReference>
<evidence type="ECO:0000256" key="11">
    <source>
        <dbReference type="SAM" id="MobiDB-lite"/>
    </source>
</evidence>